<evidence type="ECO:0000256" key="1">
    <source>
        <dbReference type="SAM" id="SignalP"/>
    </source>
</evidence>
<name>A0A2M4DFZ3_ANODA</name>
<reference evidence="2" key="1">
    <citation type="submission" date="2018-01" db="EMBL/GenBank/DDBJ databases">
        <title>An insight into the sialome of Amazonian anophelines.</title>
        <authorList>
            <person name="Ribeiro J.M."/>
            <person name="Scarpassa V."/>
            <person name="Calvo E."/>
        </authorList>
    </citation>
    <scope>NUCLEOTIDE SEQUENCE</scope>
</reference>
<accession>A0A2M4DFZ3</accession>
<feature type="signal peptide" evidence="1">
    <location>
        <begin position="1"/>
        <end position="38"/>
    </location>
</feature>
<sequence length="120" mass="13326">MIRSHHSTIPPCPGPLPVHIRLLVTILPLVHHLPLGEAVYPSAQHLPALPVTPPFACQTLLTKRKCCVGSSYRLSRKSRSSSSRLASSAKFPTNHRHRTFRLPTAVRLLYCFLQKLASTS</sequence>
<organism evidence="2">
    <name type="scientific">Anopheles darlingi</name>
    <name type="common">Mosquito</name>
    <dbReference type="NCBI Taxonomy" id="43151"/>
    <lineage>
        <taxon>Eukaryota</taxon>
        <taxon>Metazoa</taxon>
        <taxon>Ecdysozoa</taxon>
        <taxon>Arthropoda</taxon>
        <taxon>Hexapoda</taxon>
        <taxon>Insecta</taxon>
        <taxon>Pterygota</taxon>
        <taxon>Neoptera</taxon>
        <taxon>Endopterygota</taxon>
        <taxon>Diptera</taxon>
        <taxon>Nematocera</taxon>
        <taxon>Culicoidea</taxon>
        <taxon>Culicidae</taxon>
        <taxon>Anophelinae</taxon>
        <taxon>Anopheles</taxon>
    </lineage>
</organism>
<feature type="chain" id="PRO_5014733977" evidence="1">
    <location>
        <begin position="39"/>
        <end position="120"/>
    </location>
</feature>
<keyword evidence="1" id="KW-0732">Signal</keyword>
<evidence type="ECO:0000313" key="2">
    <source>
        <dbReference type="EMBL" id="MBW76411.1"/>
    </source>
</evidence>
<dbReference type="AlphaFoldDB" id="A0A2M4DFZ3"/>
<dbReference type="EMBL" id="GGFL01012233">
    <property type="protein sequence ID" value="MBW76411.1"/>
    <property type="molecule type" value="Transcribed_RNA"/>
</dbReference>
<protein>
    <submittedName>
        <fullName evidence="2">Putative secreted protein</fullName>
    </submittedName>
</protein>
<proteinExistence type="predicted"/>